<dbReference type="InterPro" id="IPR000086">
    <property type="entry name" value="NUDIX_hydrolase_dom"/>
</dbReference>
<feature type="domain" description="Nudix hydrolase" evidence="1">
    <location>
        <begin position="4"/>
        <end position="143"/>
    </location>
</feature>
<dbReference type="PROSITE" id="PS51462">
    <property type="entry name" value="NUDIX"/>
    <property type="match status" value="1"/>
</dbReference>
<evidence type="ECO:0000259" key="1">
    <source>
        <dbReference type="PROSITE" id="PS51462"/>
    </source>
</evidence>
<sequence>MSECPRKSVGAFIEKVEDGVLKILLIDRVNEPHGWAGVAGHLDEGKTPEGMILIEIGEEVGLQGFEESAPVHEEMVSWNYCWRNKTDGHYWYLFKLRQEKYGEISIESDEVKGFGWFTPREIEHLNLEPVWRHWFLKLGYIKE</sequence>
<reference evidence="2 3" key="1">
    <citation type="journal article" date="2016" name="Nat. Commun.">
        <title>Thousands of microbial genomes shed light on interconnected biogeochemical processes in an aquifer system.</title>
        <authorList>
            <person name="Anantharaman K."/>
            <person name="Brown C.T."/>
            <person name="Hug L.A."/>
            <person name="Sharon I."/>
            <person name="Castelle C.J."/>
            <person name="Probst A.J."/>
            <person name="Thomas B.C."/>
            <person name="Singh A."/>
            <person name="Wilkins M.J."/>
            <person name="Karaoz U."/>
            <person name="Brodie E.L."/>
            <person name="Williams K.H."/>
            <person name="Hubbard S.S."/>
            <person name="Banfield J.F."/>
        </authorList>
    </citation>
    <scope>NUCLEOTIDE SEQUENCE [LARGE SCALE GENOMIC DNA]</scope>
</reference>
<dbReference type="SUPFAM" id="SSF55811">
    <property type="entry name" value="Nudix"/>
    <property type="match status" value="1"/>
</dbReference>
<comment type="caution">
    <text evidence="2">The sequence shown here is derived from an EMBL/GenBank/DDBJ whole genome shotgun (WGS) entry which is preliminary data.</text>
</comment>
<evidence type="ECO:0000313" key="3">
    <source>
        <dbReference type="Proteomes" id="UP000177932"/>
    </source>
</evidence>
<gene>
    <name evidence="2" type="ORF">A2827_03225</name>
</gene>
<dbReference type="Gene3D" id="3.90.79.10">
    <property type="entry name" value="Nucleoside Triphosphate Pyrophosphohydrolase"/>
    <property type="match status" value="1"/>
</dbReference>
<dbReference type="STRING" id="1802158.A2827_03225"/>
<evidence type="ECO:0000313" key="2">
    <source>
        <dbReference type="EMBL" id="OGZ58639.1"/>
    </source>
</evidence>
<organism evidence="2 3">
    <name type="scientific">Candidatus Spechtbacteria bacterium RIFCSPHIGHO2_01_FULL_43_30</name>
    <dbReference type="NCBI Taxonomy" id="1802158"/>
    <lineage>
        <taxon>Bacteria</taxon>
        <taxon>Candidatus Spechtiibacteriota</taxon>
    </lineage>
</organism>
<dbReference type="PANTHER" id="PTHR43736:SF1">
    <property type="entry name" value="DIHYDRONEOPTERIN TRIPHOSPHATE DIPHOSPHATASE"/>
    <property type="match status" value="1"/>
</dbReference>
<dbReference type="InterPro" id="IPR015797">
    <property type="entry name" value="NUDIX_hydrolase-like_dom_sf"/>
</dbReference>
<dbReference type="PANTHER" id="PTHR43736">
    <property type="entry name" value="ADP-RIBOSE PYROPHOSPHATASE"/>
    <property type="match status" value="1"/>
</dbReference>
<accession>A0A1G2H8G3</accession>
<proteinExistence type="predicted"/>
<dbReference type="Pfam" id="PF00293">
    <property type="entry name" value="NUDIX"/>
    <property type="match status" value="1"/>
</dbReference>
<dbReference type="EMBL" id="MHOD01000002">
    <property type="protein sequence ID" value="OGZ58639.1"/>
    <property type="molecule type" value="Genomic_DNA"/>
</dbReference>
<dbReference type="AlphaFoldDB" id="A0A1G2H8G3"/>
<name>A0A1G2H8G3_9BACT</name>
<dbReference type="Proteomes" id="UP000177932">
    <property type="component" value="Unassembled WGS sequence"/>
</dbReference>
<protein>
    <recommendedName>
        <fullName evidence="1">Nudix hydrolase domain-containing protein</fullName>
    </recommendedName>
</protein>